<evidence type="ECO:0000313" key="13">
    <source>
        <dbReference type="EMBL" id="RAL53626.1"/>
    </source>
</evidence>
<evidence type="ECO:0000256" key="11">
    <source>
        <dbReference type="SAM" id="MobiDB-lite"/>
    </source>
</evidence>
<dbReference type="PANTHER" id="PTHR32219:SF3">
    <property type="entry name" value="CALPONIN-LIKE DOMAIN PROTEIN"/>
    <property type="match status" value="1"/>
</dbReference>
<feature type="compositionally biased region" description="Basic and acidic residues" evidence="11">
    <location>
        <begin position="672"/>
        <end position="691"/>
    </location>
</feature>
<comment type="similarity">
    <text evidence="9">Belongs to the plant Proton pump-interactor protein family.</text>
</comment>
<keyword evidence="4 12" id="KW-0812">Transmembrane</keyword>
<dbReference type="EMBL" id="NQVE01000018">
    <property type="protein sequence ID" value="RAL53626.1"/>
    <property type="molecule type" value="Genomic_DNA"/>
</dbReference>
<evidence type="ECO:0000256" key="4">
    <source>
        <dbReference type="ARBA" id="ARBA00022692"/>
    </source>
</evidence>
<feature type="compositionally biased region" description="Polar residues" evidence="11">
    <location>
        <begin position="695"/>
        <end position="706"/>
    </location>
</feature>
<keyword evidence="3" id="KW-1003">Cell membrane</keyword>
<dbReference type="GO" id="GO:0005886">
    <property type="term" value="C:plasma membrane"/>
    <property type="evidence" value="ECO:0007669"/>
    <property type="project" value="UniProtKB-SubCell"/>
</dbReference>
<keyword evidence="7 10" id="KW-0175">Coiled coil</keyword>
<dbReference type="PANTHER" id="PTHR32219">
    <property type="entry name" value="RNA-BINDING PROTEIN YLMH-RELATED"/>
    <property type="match status" value="1"/>
</dbReference>
<evidence type="ECO:0000256" key="10">
    <source>
        <dbReference type="SAM" id="Coils"/>
    </source>
</evidence>
<comment type="subcellular location">
    <subcellularLocation>
        <location evidence="1">Cell membrane</location>
        <topology evidence="1">Single-pass membrane protein</topology>
    </subcellularLocation>
    <subcellularLocation>
        <location evidence="2">Endoplasmic reticulum membrane</location>
        <topology evidence="2">Single-pass membrane protein</topology>
    </subcellularLocation>
</comment>
<organism evidence="13 14">
    <name type="scientific">Cuscuta australis</name>
    <dbReference type="NCBI Taxonomy" id="267555"/>
    <lineage>
        <taxon>Eukaryota</taxon>
        <taxon>Viridiplantae</taxon>
        <taxon>Streptophyta</taxon>
        <taxon>Embryophyta</taxon>
        <taxon>Tracheophyta</taxon>
        <taxon>Spermatophyta</taxon>
        <taxon>Magnoliopsida</taxon>
        <taxon>eudicotyledons</taxon>
        <taxon>Gunneridae</taxon>
        <taxon>Pentapetalae</taxon>
        <taxon>asterids</taxon>
        <taxon>lamiids</taxon>
        <taxon>Solanales</taxon>
        <taxon>Convolvulaceae</taxon>
        <taxon>Cuscuteae</taxon>
        <taxon>Cuscuta</taxon>
        <taxon>Cuscuta subgen. Grammica</taxon>
        <taxon>Cuscuta sect. Cleistogrammica</taxon>
    </lineage>
</organism>
<sequence length="755" mass="86378">MFREETPFLLKDEVAAALSVRWRSAALPEVTPEASLHPVECRFVDDHGITSYPPTDTSSETKFSTDKSDQKVLSRTDISNKSTELDNGQYRSIVVQISKIVDSSTSINGDMHCDVTLESGMEHLRSFVDNNGSPPSNHKNLDVQYSGSDISNDENLVSQESVVAEKSWSNEALNTSLEVSSANSVAGQDVSTGTVGCLKKPFQFLIKMPRFDDEKLREHIRLAQLQVDEKTRSRDAIWQEIKKKRDNCQHYGVEFEAAKSEERAARRQVRSKRAEIEHLQTEINRVKNAISIEEIDARICSMECMIEHETLPLKEEKNLNREIKQLKQLRDQLSTNIGSCVEVQQALDNRSQIEENLKILKKELDSLKNKVSKAEAVALAVSWQYEEESKMHKELRALYNAANESRQAAYEDLQVLRKTLYEKNKYFRMYKDATTTANSHAACQETEALHHLCSNQVEKYMELWNRDEKFRKEYVRCNMRSTIRRLGTLDGRSLGLEESPPVLPVYVVGRTNKLGSSTSVDLISPNLLSPQEDLVLIKDNEDTTRNPLLKVAGQKAEQDRKKEPVMSNLENVEHIQTEELEAWKDDELGKLETAVRQREQCRLEEIIKAKEALERKKRNAEKAQVRAELRAQKEAEQREKEKEKRLRKKGRKKGSIGEAGNENESASICETTIKDTMIENESKESKDEFGRKSQRAPQCTKQSKTKSIPPPLRNKSKRRMQQWVRIIFTSFAVIVLFLLGNIGFFASLKQRQNVS</sequence>
<name>A0A328E8E3_9ASTE</name>
<protein>
    <recommendedName>
        <fullName evidence="15">Proton pump-interactor 1</fullName>
    </recommendedName>
</protein>
<evidence type="ECO:0000256" key="12">
    <source>
        <dbReference type="SAM" id="Phobius"/>
    </source>
</evidence>
<keyword evidence="8 12" id="KW-0472">Membrane</keyword>
<reference evidence="13 14" key="1">
    <citation type="submission" date="2018-06" db="EMBL/GenBank/DDBJ databases">
        <title>The Genome of Cuscuta australis (Dodder) Provides Insight into the Evolution of Plant Parasitism.</title>
        <authorList>
            <person name="Liu H."/>
        </authorList>
    </citation>
    <scope>NUCLEOTIDE SEQUENCE [LARGE SCALE GENOMIC DNA]</scope>
    <source>
        <strain evidence="14">cv. Yunnan</strain>
        <tissue evidence="13">Vines</tissue>
    </source>
</reference>
<feature type="compositionally biased region" description="Basic residues" evidence="11">
    <location>
        <begin position="645"/>
        <end position="654"/>
    </location>
</feature>
<evidence type="ECO:0008006" key="15">
    <source>
        <dbReference type="Google" id="ProtNLM"/>
    </source>
</evidence>
<dbReference type="AlphaFoldDB" id="A0A328E8E3"/>
<proteinExistence type="inferred from homology"/>
<evidence type="ECO:0000256" key="7">
    <source>
        <dbReference type="ARBA" id="ARBA00023054"/>
    </source>
</evidence>
<keyword evidence="6 12" id="KW-1133">Transmembrane helix</keyword>
<evidence type="ECO:0000256" key="9">
    <source>
        <dbReference type="ARBA" id="ARBA00038080"/>
    </source>
</evidence>
<dbReference type="GO" id="GO:0005789">
    <property type="term" value="C:endoplasmic reticulum membrane"/>
    <property type="evidence" value="ECO:0007669"/>
    <property type="project" value="UniProtKB-SubCell"/>
</dbReference>
<evidence type="ECO:0000256" key="6">
    <source>
        <dbReference type="ARBA" id="ARBA00022989"/>
    </source>
</evidence>
<evidence type="ECO:0000256" key="1">
    <source>
        <dbReference type="ARBA" id="ARBA00004162"/>
    </source>
</evidence>
<evidence type="ECO:0000313" key="14">
    <source>
        <dbReference type="Proteomes" id="UP000249390"/>
    </source>
</evidence>
<evidence type="ECO:0000256" key="5">
    <source>
        <dbReference type="ARBA" id="ARBA00022824"/>
    </source>
</evidence>
<feature type="region of interest" description="Disordered" evidence="11">
    <location>
        <begin position="615"/>
        <end position="716"/>
    </location>
</feature>
<feature type="coiled-coil region" evidence="10">
    <location>
        <begin position="262"/>
        <end position="377"/>
    </location>
</feature>
<comment type="caution">
    <text evidence="13">The sequence shown here is derived from an EMBL/GenBank/DDBJ whole genome shotgun (WGS) entry which is preliminary data.</text>
</comment>
<keyword evidence="5" id="KW-0256">Endoplasmic reticulum</keyword>
<accession>A0A328E8E3</accession>
<dbReference type="InterPro" id="IPR055282">
    <property type="entry name" value="PPI1-4"/>
</dbReference>
<evidence type="ECO:0000256" key="3">
    <source>
        <dbReference type="ARBA" id="ARBA00022475"/>
    </source>
</evidence>
<keyword evidence="14" id="KW-1185">Reference proteome</keyword>
<evidence type="ECO:0000256" key="2">
    <source>
        <dbReference type="ARBA" id="ARBA00004389"/>
    </source>
</evidence>
<feature type="compositionally biased region" description="Basic and acidic residues" evidence="11">
    <location>
        <begin position="615"/>
        <end position="644"/>
    </location>
</feature>
<feature type="transmembrane region" description="Helical" evidence="12">
    <location>
        <begin position="723"/>
        <end position="748"/>
    </location>
</feature>
<evidence type="ECO:0000256" key="8">
    <source>
        <dbReference type="ARBA" id="ARBA00023136"/>
    </source>
</evidence>
<gene>
    <name evidence="13" type="ORF">DM860_012241</name>
</gene>
<dbReference type="Proteomes" id="UP000249390">
    <property type="component" value="Unassembled WGS sequence"/>
</dbReference>